<sequence>MAVPSIAFHDGYTMPAIGLGTYLSKHGEAANAVKYAIDVGYRHIDTASFYENEKEVGQAIREKIQDGTVKRQDIFITTKLWSHAHKEDMVLEECKKSLDNLGLDYIDLYLIHWPFAFKEGKELMPRDTSGKLLLSDTDYLETWKGMEECKRKGLVRSIGVSNFNSEQITRLLSSAKIKPVNNQIEVSINLNQERLINFCKSHNITVTGYSPFSRPGNRYGIKNSWDSSVIEDLVKKYKKTPAQIACRFVFQMGAAPIPKSVTDSRIKENFEIFDFNLTDEEMKSIKSIQNGIRVAPMEEARDSKYYPFDIPF</sequence>
<reference evidence="1" key="1">
    <citation type="submission" date="2023-04" db="EMBL/GenBank/DDBJ databases">
        <title>A chromosome-level genome assembly of the parasitoid wasp Eretmocerus hayati.</title>
        <authorList>
            <person name="Zhong Y."/>
            <person name="Liu S."/>
            <person name="Liu Y."/>
        </authorList>
    </citation>
    <scope>NUCLEOTIDE SEQUENCE</scope>
    <source>
        <strain evidence="1">ZJU_SS_LIU_2023</strain>
    </source>
</reference>
<dbReference type="EMBL" id="CM056742">
    <property type="protein sequence ID" value="KAJ8680126.1"/>
    <property type="molecule type" value="Genomic_DNA"/>
</dbReference>
<name>A0ACC2PBC4_9HYME</name>
<gene>
    <name evidence="1" type="ORF">QAD02_015913</name>
</gene>
<organism evidence="1 2">
    <name type="scientific">Eretmocerus hayati</name>
    <dbReference type="NCBI Taxonomy" id="131215"/>
    <lineage>
        <taxon>Eukaryota</taxon>
        <taxon>Metazoa</taxon>
        <taxon>Ecdysozoa</taxon>
        <taxon>Arthropoda</taxon>
        <taxon>Hexapoda</taxon>
        <taxon>Insecta</taxon>
        <taxon>Pterygota</taxon>
        <taxon>Neoptera</taxon>
        <taxon>Endopterygota</taxon>
        <taxon>Hymenoptera</taxon>
        <taxon>Apocrita</taxon>
        <taxon>Proctotrupomorpha</taxon>
        <taxon>Chalcidoidea</taxon>
        <taxon>Aphelinidae</taxon>
        <taxon>Aphelininae</taxon>
        <taxon>Eretmocerus</taxon>
    </lineage>
</organism>
<evidence type="ECO:0000313" key="1">
    <source>
        <dbReference type="EMBL" id="KAJ8680126.1"/>
    </source>
</evidence>
<proteinExistence type="predicted"/>
<keyword evidence="2" id="KW-1185">Reference proteome</keyword>
<accession>A0ACC2PBC4</accession>
<comment type="caution">
    <text evidence="1">The sequence shown here is derived from an EMBL/GenBank/DDBJ whole genome shotgun (WGS) entry which is preliminary data.</text>
</comment>
<evidence type="ECO:0000313" key="2">
    <source>
        <dbReference type="Proteomes" id="UP001239111"/>
    </source>
</evidence>
<dbReference type="Proteomes" id="UP001239111">
    <property type="component" value="Chromosome 2"/>
</dbReference>
<protein>
    <submittedName>
        <fullName evidence="1">Uncharacterized protein</fullName>
    </submittedName>
</protein>